<name>A0A1H7LI47_HALLR</name>
<protein>
    <recommendedName>
        <fullName evidence="3">Adaptin protein</fullName>
    </recommendedName>
</protein>
<evidence type="ECO:0000313" key="1">
    <source>
        <dbReference type="EMBL" id="SEK98583.1"/>
    </source>
</evidence>
<accession>A0A1H7LI47</accession>
<proteinExistence type="predicted"/>
<evidence type="ECO:0000313" key="2">
    <source>
        <dbReference type="Proteomes" id="UP000183894"/>
    </source>
</evidence>
<dbReference type="Proteomes" id="UP000183894">
    <property type="component" value="Unassembled WGS sequence"/>
</dbReference>
<evidence type="ECO:0008006" key="3">
    <source>
        <dbReference type="Google" id="ProtNLM"/>
    </source>
</evidence>
<reference evidence="1 2" key="1">
    <citation type="submission" date="2016-10" db="EMBL/GenBank/DDBJ databases">
        <authorList>
            <person name="de Groot N.N."/>
        </authorList>
    </citation>
    <scope>NUCLEOTIDE SEQUENCE [LARGE SCALE GENOMIC DNA]</scope>
    <source>
        <strain evidence="1 2">CDM_5</strain>
    </source>
</reference>
<dbReference type="RefSeq" id="WP_074792933.1">
    <property type="nucleotide sequence ID" value="NZ_FOAD01000002.1"/>
</dbReference>
<dbReference type="EMBL" id="FOAD01000002">
    <property type="protein sequence ID" value="SEK98583.1"/>
    <property type="molecule type" value="Genomic_DNA"/>
</dbReference>
<gene>
    <name evidence="1" type="ORF">SAMN04488691_102334</name>
</gene>
<dbReference type="AlphaFoldDB" id="A0A1H7LI47"/>
<sequence>MRVFAFDRDYTVDVSPHPEKRVVPLAWVKHLAHETEHEVWAIGNQELKHEADIPGLQEAIRRLDNDWYEKMGEQVDTKWFDDWPTRRERVQMLEELFPDAEEYVVIDDIDLSDLEGWTHYFGWEFTKEIENGRFDLRIADI</sequence>
<organism evidence="1 2">
    <name type="scientific">Haloferax larsenii</name>
    <dbReference type="NCBI Taxonomy" id="302484"/>
    <lineage>
        <taxon>Archaea</taxon>
        <taxon>Methanobacteriati</taxon>
        <taxon>Methanobacteriota</taxon>
        <taxon>Stenosarchaea group</taxon>
        <taxon>Halobacteria</taxon>
        <taxon>Halobacteriales</taxon>
        <taxon>Haloferacaceae</taxon>
        <taxon>Haloferax</taxon>
    </lineage>
</organism>
<dbReference type="OrthoDB" id="301649at2157"/>